<dbReference type="GO" id="GO:0005737">
    <property type="term" value="C:cytoplasm"/>
    <property type="evidence" value="ECO:0007669"/>
    <property type="project" value="UniProtKB-SubCell"/>
</dbReference>
<dbReference type="Gene3D" id="3.50.50.60">
    <property type="entry name" value="FAD/NAD(P)-binding domain"/>
    <property type="match status" value="1"/>
</dbReference>
<dbReference type="GO" id="GO:0046592">
    <property type="term" value="F:polyamine oxidase activity"/>
    <property type="evidence" value="ECO:0007669"/>
    <property type="project" value="TreeGrafter"/>
</dbReference>
<gene>
    <name evidence="9" type="primary">maoA_0</name>
    <name evidence="9" type="ORF">Bhyg_16160</name>
</gene>
<comment type="caution">
    <text evidence="9">The sequence shown here is derived from an EMBL/GenBank/DDBJ whole genome shotgun (WGS) entry which is preliminary data.</text>
</comment>
<comment type="similarity">
    <text evidence="3">Belongs to the flavin monoamine oxidase family.</text>
</comment>
<proteinExistence type="inferred from homology"/>
<keyword evidence="10" id="KW-1185">Reference proteome</keyword>
<comment type="cofactor">
    <cofactor evidence="1">
        <name>FAD</name>
        <dbReference type="ChEBI" id="CHEBI:57692"/>
    </cofactor>
</comment>
<organism evidence="9 10">
    <name type="scientific">Pseudolycoriella hygida</name>
    <dbReference type="NCBI Taxonomy" id="35572"/>
    <lineage>
        <taxon>Eukaryota</taxon>
        <taxon>Metazoa</taxon>
        <taxon>Ecdysozoa</taxon>
        <taxon>Arthropoda</taxon>
        <taxon>Hexapoda</taxon>
        <taxon>Insecta</taxon>
        <taxon>Pterygota</taxon>
        <taxon>Neoptera</taxon>
        <taxon>Endopterygota</taxon>
        <taxon>Diptera</taxon>
        <taxon>Nematocera</taxon>
        <taxon>Sciaroidea</taxon>
        <taxon>Sciaridae</taxon>
        <taxon>Pseudolycoriella</taxon>
    </lineage>
</organism>
<dbReference type="OrthoDB" id="7774290at2759"/>
<protein>
    <submittedName>
        <fullName evidence="9">Flavin-containing monoamine oxidase A</fullName>
    </submittedName>
</protein>
<dbReference type="EMBL" id="WJQU01003246">
    <property type="protein sequence ID" value="KAJ6626567.1"/>
    <property type="molecule type" value="Genomic_DNA"/>
</dbReference>
<dbReference type="PANTHER" id="PTHR10742">
    <property type="entry name" value="FLAVIN MONOAMINE OXIDASE"/>
    <property type="match status" value="1"/>
</dbReference>
<evidence type="ECO:0000259" key="8">
    <source>
        <dbReference type="Pfam" id="PF01593"/>
    </source>
</evidence>
<dbReference type="InterPro" id="IPR036188">
    <property type="entry name" value="FAD/NAD-bd_sf"/>
</dbReference>
<reference evidence="9" key="1">
    <citation type="submission" date="2022-07" db="EMBL/GenBank/DDBJ databases">
        <authorList>
            <person name="Trinca V."/>
            <person name="Uliana J.V.C."/>
            <person name="Torres T.T."/>
            <person name="Ward R.J."/>
            <person name="Monesi N."/>
        </authorList>
    </citation>
    <scope>NUCLEOTIDE SEQUENCE</scope>
    <source>
        <strain evidence="9">HSMRA1968</strain>
        <tissue evidence="9">Whole embryos</tissue>
    </source>
</reference>
<evidence type="ECO:0000313" key="10">
    <source>
        <dbReference type="Proteomes" id="UP001151699"/>
    </source>
</evidence>
<dbReference type="Pfam" id="PF01593">
    <property type="entry name" value="Amino_oxidase"/>
    <property type="match status" value="1"/>
</dbReference>
<accession>A0A9Q0RUB1</accession>
<evidence type="ECO:0000256" key="4">
    <source>
        <dbReference type="ARBA" id="ARBA00022490"/>
    </source>
</evidence>
<evidence type="ECO:0000313" key="9">
    <source>
        <dbReference type="EMBL" id="KAJ6626567.1"/>
    </source>
</evidence>
<feature type="non-terminal residue" evidence="9">
    <location>
        <position position="159"/>
    </location>
</feature>
<evidence type="ECO:0000256" key="3">
    <source>
        <dbReference type="ARBA" id="ARBA00005995"/>
    </source>
</evidence>
<sequence>MKIKNPNGRSAKDGTNNSVDVLIIGAGLAGLGSATKLQETGLRFLILEAQSKAGGRVNTLNLKPNIETDSNENRKSLKTPEDFVDTGAQWLHGKFNYLHDIAERYDLLSVEQSEEGLGAFLTDDGDQIDDFFVKKIDFLIGQILSECEMYARAKLADYP</sequence>
<feature type="domain" description="Amine oxidase" evidence="8">
    <location>
        <begin position="28"/>
        <end position="113"/>
    </location>
</feature>
<keyword evidence="4" id="KW-0963">Cytoplasm</keyword>
<keyword evidence="5" id="KW-0285">Flavoprotein</keyword>
<dbReference type="PANTHER" id="PTHR10742:SF405">
    <property type="entry name" value="PEROXISOMAL N(1)-ACETYL-SPERMINE_SPERMIDINE OXIDASE"/>
    <property type="match status" value="1"/>
</dbReference>
<evidence type="ECO:0000256" key="5">
    <source>
        <dbReference type="ARBA" id="ARBA00022630"/>
    </source>
</evidence>
<name>A0A9Q0RUB1_9DIPT</name>
<dbReference type="Proteomes" id="UP001151699">
    <property type="component" value="Unassembled WGS sequence"/>
</dbReference>
<dbReference type="InterPro" id="IPR050281">
    <property type="entry name" value="Flavin_monoamine_oxidase"/>
</dbReference>
<evidence type="ECO:0000256" key="2">
    <source>
        <dbReference type="ARBA" id="ARBA00004496"/>
    </source>
</evidence>
<keyword evidence="6" id="KW-0274">FAD</keyword>
<keyword evidence="7" id="KW-0560">Oxidoreductase</keyword>
<dbReference type="InterPro" id="IPR002937">
    <property type="entry name" value="Amino_oxidase"/>
</dbReference>
<comment type="subcellular location">
    <subcellularLocation>
        <location evidence="2">Cytoplasm</location>
    </subcellularLocation>
</comment>
<evidence type="ECO:0000256" key="7">
    <source>
        <dbReference type="ARBA" id="ARBA00023002"/>
    </source>
</evidence>
<evidence type="ECO:0000256" key="6">
    <source>
        <dbReference type="ARBA" id="ARBA00022827"/>
    </source>
</evidence>
<evidence type="ECO:0000256" key="1">
    <source>
        <dbReference type="ARBA" id="ARBA00001974"/>
    </source>
</evidence>
<dbReference type="SUPFAM" id="SSF51905">
    <property type="entry name" value="FAD/NAD(P)-binding domain"/>
    <property type="match status" value="1"/>
</dbReference>
<dbReference type="AlphaFoldDB" id="A0A9Q0RUB1"/>